<evidence type="ECO:0000256" key="1">
    <source>
        <dbReference type="ARBA" id="ARBA00022737"/>
    </source>
</evidence>
<proteinExistence type="predicted"/>
<dbReference type="GO" id="GO:0016324">
    <property type="term" value="C:apical plasma membrane"/>
    <property type="evidence" value="ECO:0007669"/>
    <property type="project" value="TreeGrafter"/>
</dbReference>
<comment type="caution">
    <text evidence="3">The sequence shown here is derived from an EMBL/GenBank/DDBJ whole genome shotgun (WGS) entry which is preliminary data.</text>
</comment>
<dbReference type="Pfam" id="PF00595">
    <property type="entry name" value="PDZ"/>
    <property type="match status" value="1"/>
</dbReference>
<dbReference type="EMBL" id="CAJNOQ010005722">
    <property type="protein sequence ID" value="CAF1109300.1"/>
    <property type="molecule type" value="Genomic_DNA"/>
</dbReference>
<dbReference type="GO" id="GO:0005102">
    <property type="term" value="F:signaling receptor binding"/>
    <property type="evidence" value="ECO:0007669"/>
    <property type="project" value="TreeGrafter"/>
</dbReference>
<dbReference type="PANTHER" id="PTHR14191:SF29">
    <property type="entry name" value="PDZ DOMAIN-CONTAINING PROTEIN"/>
    <property type="match status" value="1"/>
</dbReference>
<dbReference type="OrthoDB" id="10007415at2759"/>
<keyword evidence="1" id="KW-0677">Repeat</keyword>
<dbReference type="Proteomes" id="UP000682733">
    <property type="component" value="Unassembled WGS sequence"/>
</dbReference>
<dbReference type="EMBL" id="CAJNOK010011841">
    <property type="protein sequence ID" value="CAF1149770.1"/>
    <property type="molecule type" value="Genomic_DNA"/>
</dbReference>
<dbReference type="Gene3D" id="2.30.42.10">
    <property type="match status" value="1"/>
</dbReference>
<name>A0A814PQD8_9BILA</name>
<evidence type="ECO:0000313" key="3">
    <source>
        <dbReference type="EMBL" id="CAF1109300.1"/>
    </source>
</evidence>
<dbReference type="SMART" id="SM00228">
    <property type="entry name" value="PDZ"/>
    <property type="match status" value="1"/>
</dbReference>
<evidence type="ECO:0000313" key="5">
    <source>
        <dbReference type="EMBL" id="CAF3873793.1"/>
    </source>
</evidence>
<gene>
    <name evidence="3" type="ORF">GPM918_LOCUS19151</name>
    <name evidence="4" type="ORF">OVA965_LOCUS21545</name>
    <name evidence="5" type="ORF">SRO942_LOCUS19148</name>
    <name evidence="6" type="ORF">TMI583_LOCUS22219</name>
</gene>
<organism evidence="3 7">
    <name type="scientific">Didymodactylos carnosus</name>
    <dbReference type="NCBI Taxonomy" id="1234261"/>
    <lineage>
        <taxon>Eukaryota</taxon>
        <taxon>Metazoa</taxon>
        <taxon>Spiralia</taxon>
        <taxon>Gnathifera</taxon>
        <taxon>Rotifera</taxon>
        <taxon>Eurotatoria</taxon>
        <taxon>Bdelloidea</taxon>
        <taxon>Philodinida</taxon>
        <taxon>Philodinidae</taxon>
        <taxon>Didymodactylos</taxon>
    </lineage>
</organism>
<dbReference type="GO" id="GO:0043495">
    <property type="term" value="F:protein-membrane adaptor activity"/>
    <property type="evidence" value="ECO:0007669"/>
    <property type="project" value="TreeGrafter"/>
</dbReference>
<dbReference type="PANTHER" id="PTHR14191">
    <property type="entry name" value="PDZ DOMAIN CONTAINING PROTEIN"/>
    <property type="match status" value="1"/>
</dbReference>
<evidence type="ECO:0000259" key="2">
    <source>
        <dbReference type="SMART" id="SM00228"/>
    </source>
</evidence>
<dbReference type="GO" id="GO:0072659">
    <property type="term" value="P:protein localization to plasma membrane"/>
    <property type="evidence" value="ECO:0007669"/>
    <property type="project" value="TreeGrafter"/>
</dbReference>
<evidence type="ECO:0000313" key="7">
    <source>
        <dbReference type="Proteomes" id="UP000663829"/>
    </source>
</evidence>
<reference evidence="3" key="1">
    <citation type="submission" date="2021-02" db="EMBL/GenBank/DDBJ databases">
        <authorList>
            <person name="Nowell W R."/>
        </authorList>
    </citation>
    <scope>NUCLEOTIDE SEQUENCE</scope>
</reference>
<dbReference type="SUPFAM" id="SSF50156">
    <property type="entry name" value="PDZ domain-like"/>
    <property type="match status" value="1"/>
</dbReference>
<dbReference type="Proteomes" id="UP000663829">
    <property type="component" value="Unassembled WGS sequence"/>
</dbReference>
<dbReference type="Proteomes" id="UP000681722">
    <property type="component" value="Unassembled WGS sequence"/>
</dbReference>
<evidence type="ECO:0000313" key="4">
    <source>
        <dbReference type="EMBL" id="CAF1149770.1"/>
    </source>
</evidence>
<feature type="domain" description="PDZ" evidence="2">
    <location>
        <begin position="10"/>
        <end position="84"/>
    </location>
</feature>
<keyword evidence="7" id="KW-1185">Reference proteome</keyword>
<dbReference type="AlphaFoldDB" id="A0A814PQD8"/>
<dbReference type="Proteomes" id="UP000677228">
    <property type="component" value="Unassembled WGS sequence"/>
</dbReference>
<sequence>MQLRPTFQAYGFWLKKANKNTSDYHIISDVFDNTPTQAAGLKVNDGIIEVNNENVTNLDQAELKQRCIQKTGSNECTLLVLDSICNKRLSKINVTSSDKNVIHCGVRAISELNTGNIQNVENRSSMSSSNNYLLSMFRPPKLMTLKKSDKPLTIHSQSAPPSGNYLLSLFRPPKNPRSTVAIPQLAFAVSAPVHQEPVSQGHSQSQIFRPAMTTVVYAPSASPSTTKPKEIKLNVSNPSVNLIESFSLVQEKPSTLRTQLHLQKGSANKVYTESMIDFDLPTRKPDLSFAADETVSGE</sequence>
<dbReference type="InterPro" id="IPR036034">
    <property type="entry name" value="PDZ_sf"/>
</dbReference>
<dbReference type="InterPro" id="IPR001478">
    <property type="entry name" value="PDZ"/>
</dbReference>
<dbReference type="EMBL" id="CAJOBA010030526">
    <property type="protein sequence ID" value="CAF3955117.1"/>
    <property type="molecule type" value="Genomic_DNA"/>
</dbReference>
<accession>A0A814PQD8</accession>
<evidence type="ECO:0000313" key="6">
    <source>
        <dbReference type="EMBL" id="CAF3955117.1"/>
    </source>
</evidence>
<dbReference type="InterPro" id="IPR051067">
    <property type="entry name" value="NHER"/>
</dbReference>
<protein>
    <recommendedName>
        <fullName evidence="2">PDZ domain-containing protein</fullName>
    </recommendedName>
</protein>
<dbReference type="EMBL" id="CAJOBC010005722">
    <property type="protein sequence ID" value="CAF3873793.1"/>
    <property type="molecule type" value="Genomic_DNA"/>
</dbReference>